<keyword evidence="3" id="KW-1185">Reference proteome</keyword>
<feature type="compositionally biased region" description="Polar residues" evidence="1">
    <location>
        <begin position="102"/>
        <end position="118"/>
    </location>
</feature>
<dbReference type="AlphaFoldDB" id="A0A9Q3BI82"/>
<name>A0A9Q3BI82_9BASI</name>
<comment type="caution">
    <text evidence="2">The sequence shown here is derived from an EMBL/GenBank/DDBJ whole genome shotgun (WGS) entry which is preliminary data.</text>
</comment>
<accession>A0A9Q3BI82</accession>
<feature type="compositionally biased region" description="Acidic residues" evidence="1">
    <location>
        <begin position="80"/>
        <end position="90"/>
    </location>
</feature>
<evidence type="ECO:0000313" key="3">
    <source>
        <dbReference type="Proteomes" id="UP000765509"/>
    </source>
</evidence>
<evidence type="ECO:0000256" key="1">
    <source>
        <dbReference type="SAM" id="MobiDB-lite"/>
    </source>
</evidence>
<dbReference type="Proteomes" id="UP000765509">
    <property type="component" value="Unassembled WGS sequence"/>
</dbReference>
<proteinExistence type="predicted"/>
<evidence type="ECO:0000313" key="2">
    <source>
        <dbReference type="EMBL" id="MBW0465787.1"/>
    </source>
</evidence>
<sequence length="118" mass="12522">MIPVQNSPPDNNTCSQRYQAILTPTVHQLSANLNRVPPMEGEEPSKRGSMNPIISISLSGLLGGYPGISQGTGSRLGEAKDEEEESEETDVAAFLADAPESPDTTKIARSNQPTVSKA</sequence>
<organism evidence="2 3">
    <name type="scientific">Austropuccinia psidii MF-1</name>
    <dbReference type="NCBI Taxonomy" id="1389203"/>
    <lineage>
        <taxon>Eukaryota</taxon>
        <taxon>Fungi</taxon>
        <taxon>Dikarya</taxon>
        <taxon>Basidiomycota</taxon>
        <taxon>Pucciniomycotina</taxon>
        <taxon>Pucciniomycetes</taxon>
        <taxon>Pucciniales</taxon>
        <taxon>Sphaerophragmiaceae</taxon>
        <taxon>Austropuccinia</taxon>
    </lineage>
</organism>
<protein>
    <submittedName>
        <fullName evidence="2">Uncharacterized protein</fullName>
    </submittedName>
</protein>
<dbReference type="EMBL" id="AVOT02001126">
    <property type="protein sequence ID" value="MBW0465787.1"/>
    <property type="molecule type" value="Genomic_DNA"/>
</dbReference>
<reference evidence="2" key="1">
    <citation type="submission" date="2021-03" db="EMBL/GenBank/DDBJ databases">
        <title>Draft genome sequence of rust myrtle Austropuccinia psidii MF-1, a brazilian biotype.</title>
        <authorList>
            <person name="Quecine M.C."/>
            <person name="Pachon D.M.R."/>
            <person name="Bonatelli M.L."/>
            <person name="Correr F.H."/>
            <person name="Franceschini L.M."/>
            <person name="Leite T.F."/>
            <person name="Margarido G.R.A."/>
            <person name="Almeida C.A."/>
            <person name="Ferrarezi J.A."/>
            <person name="Labate C.A."/>
        </authorList>
    </citation>
    <scope>NUCLEOTIDE SEQUENCE</scope>
    <source>
        <strain evidence="2">MF-1</strain>
    </source>
</reference>
<feature type="region of interest" description="Disordered" evidence="1">
    <location>
        <begin position="65"/>
        <end position="118"/>
    </location>
</feature>
<gene>
    <name evidence="2" type="ORF">O181_005502</name>
</gene>